<dbReference type="EMBL" id="JACHLY010000001">
    <property type="protein sequence ID" value="MBB6000213.1"/>
    <property type="molecule type" value="Genomic_DNA"/>
</dbReference>
<dbReference type="PANTHER" id="PTHR47359">
    <property type="entry name" value="PEPTIDOGLYCAN DL-ENDOPEPTIDASE CWLO"/>
    <property type="match status" value="1"/>
</dbReference>
<keyword evidence="4" id="KW-0788">Thiol protease</keyword>
<dbReference type="Pfam" id="PF00877">
    <property type="entry name" value="NLPC_P60"/>
    <property type="match status" value="1"/>
</dbReference>
<dbReference type="InterPro" id="IPR051794">
    <property type="entry name" value="PG_Endopeptidase_C40"/>
</dbReference>
<gene>
    <name evidence="7" type="ORF">HNR25_003964</name>
</gene>
<evidence type="ECO:0000259" key="6">
    <source>
        <dbReference type="PROSITE" id="PS51935"/>
    </source>
</evidence>
<feature type="transmembrane region" description="Helical" evidence="5">
    <location>
        <begin position="643"/>
        <end position="667"/>
    </location>
</feature>
<dbReference type="Gene3D" id="3.90.1720.10">
    <property type="entry name" value="endopeptidase domain like (from Nostoc punctiforme)"/>
    <property type="match status" value="1"/>
</dbReference>
<evidence type="ECO:0000256" key="5">
    <source>
        <dbReference type="SAM" id="Phobius"/>
    </source>
</evidence>
<keyword evidence="5" id="KW-0472">Membrane</keyword>
<sequence length="1189" mass="121739">MAEGIGAAFLTVRPDLSGFGREVVRKLAPALSGAEETAEKSGARFGSRFGRGADRAITASLRGIARSADRILVSSLGASGAAVAGALAPASGALLALPAAAGIAGAAISTVAVGLRGMGDAMTAVAEGDAAALNTALEELSPNARTFVRSWQGVAEQFAPVQKAVQDGLFAGLDEQVSALADNGMPTLQRGMTEVADSINDLAVEAGEAASTPLFRQQTADIFSGTADAATSFEGAVTPLTTTVAELVKLGLPLVERLGEWTGGALTSAAAFLSSEQGAAQMSAALNGSLSLLGQLGSIGANLGRLLGGIFGAASSDGQTLLDTIESLTGQWATWAQSAQGQEQIGRVFGLLTQISSDLLAILPDIAGVVGTVATGFSALPAPVQSVVTSSLAWMVVLGPLLGRVRSLAPAATLASKSIGLVAKGASGTVGALARMGQGFRSAAVAQSAFSGRAGTLGGILRSGWNGAASATRSGAAAVSRAARSGLAATTSLTRRAASSLGGALTSGWQRASAATRTGASTLSSAAQTGLARLRSGAVAAAGAVRRAGTAALSTTAAWTRLAAAQTAAAAAAVRTRVATVATAIAQRTAAIASRVWAVAQWALNAAMSANPLGLIVVAIGAVIAAVVLAYKRFTWFRNLVQAAFRAIAAVGLWLWDTVLSPFFAWIGRFVRTQVGPVFSWLNAKIVQPALRAIGAVITWLWKNVGRPIFGLYVRYLKNVVAPVFTWLWRKVIGPAMRGVGSVVSDVWDNWVSPAFSALKAGVSRVADSFKSGVAALKRHWKGIKSATKQPVKWVVDVVYTDGIKKMWDSVAGKVGLDKLPAAPKFATGGIIPGYNPGHDSVMAMLSPGEAVLRPEATRWLGADAISDINLMARRGRLPAFADGGVVGSISSSVSGFLGQAKDLWTDGIRASAKTVLDPMVEGAKRVLGDTEWGRMIATIPANLVDKLLDWFGNADGRLGGGPIARKAIKLARSQIGVPYSWGGGGPAGPSFGFAQGSGIKGFDCSSLMQYALVNAGLSGVPRVSQAQMGWTKRVGSPRPGDLGFPHPGHVLMATEKGGDRIIEAPYTGAHVRERSNSRSMQKWGRPSYNTALGDGGIVTRPLHALVGEAGPEAVIPLGRGLDELGRRIANAGNLPERAAQTQSAPAQPITVHARTDADPHAIAAAIQRRTTLLRNAAIVPPAAPVGAR</sequence>
<dbReference type="GO" id="GO:0008234">
    <property type="term" value="F:cysteine-type peptidase activity"/>
    <property type="evidence" value="ECO:0007669"/>
    <property type="project" value="UniProtKB-KW"/>
</dbReference>
<accession>A0A841EGR2</accession>
<dbReference type="SUPFAM" id="SSF54001">
    <property type="entry name" value="Cysteine proteinases"/>
    <property type="match status" value="1"/>
</dbReference>
<dbReference type="PROSITE" id="PS51935">
    <property type="entry name" value="NLPC_P60"/>
    <property type="match status" value="1"/>
</dbReference>
<dbReference type="RefSeq" id="WP_184637496.1">
    <property type="nucleotide sequence ID" value="NZ_BAABKT010000029.1"/>
</dbReference>
<evidence type="ECO:0000256" key="2">
    <source>
        <dbReference type="ARBA" id="ARBA00022670"/>
    </source>
</evidence>
<dbReference type="GO" id="GO:0006508">
    <property type="term" value="P:proteolysis"/>
    <property type="evidence" value="ECO:0007669"/>
    <property type="project" value="UniProtKB-KW"/>
</dbReference>
<feature type="transmembrane region" description="Helical" evidence="5">
    <location>
        <begin position="613"/>
        <end position="631"/>
    </location>
</feature>
<keyword evidence="3" id="KW-0378">Hydrolase</keyword>
<feature type="domain" description="NlpC/P60" evidence="6">
    <location>
        <begin position="962"/>
        <end position="1095"/>
    </location>
</feature>
<keyword evidence="5" id="KW-1133">Transmembrane helix</keyword>
<name>A0A841EGR2_9ACTN</name>
<comment type="similarity">
    <text evidence="1">Belongs to the peptidase C40 family.</text>
</comment>
<proteinExistence type="inferred from homology"/>
<comment type="caution">
    <text evidence="7">The sequence shown here is derived from an EMBL/GenBank/DDBJ whole genome shotgun (WGS) entry which is preliminary data.</text>
</comment>
<organism evidence="7 8">
    <name type="scientific">Streptomonospora salina</name>
    <dbReference type="NCBI Taxonomy" id="104205"/>
    <lineage>
        <taxon>Bacteria</taxon>
        <taxon>Bacillati</taxon>
        <taxon>Actinomycetota</taxon>
        <taxon>Actinomycetes</taxon>
        <taxon>Streptosporangiales</taxon>
        <taxon>Nocardiopsidaceae</taxon>
        <taxon>Streptomonospora</taxon>
    </lineage>
</organism>
<reference evidence="7 8" key="1">
    <citation type="submission" date="2020-08" db="EMBL/GenBank/DDBJ databases">
        <title>Sequencing the genomes of 1000 actinobacteria strains.</title>
        <authorList>
            <person name="Klenk H.-P."/>
        </authorList>
    </citation>
    <scope>NUCLEOTIDE SEQUENCE [LARGE SCALE GENOMIC DNA]</scope>
    <source>
        <strain evidence="7 8">DSM 44593</strain>
    </source>
</reference>
<evidence type="ECO:0000256" key="1">
    <source>
        <dbReference type="ARBA" id="ARBA00007074"/>
    </source>
</evidence>
<keyword evidence="5" id="KW-0812">Transmembrane</keyword>
<evidence type="ECO:0000256" key="4">
    <source>
        <dbReference type="ARBA" id="ARBA00022807"/>
    </source>
</evidence>
<dbReference type="InterPro" id="IPR000064">
    <property type="entry name" value="NLP_P60_dom"/>
</dbReference>
<evidence type="ECO:0000256" key="3">
    <source>
        <dbReference type="ARBA" id="ARBA00022801"/>
    </source>
</evidence>
<keyword evidence="8" id="KW-1185">Reference proteome</keyword>
<dbReference type="Proteomes" id="UP000578077">
    <property type="component" value="Unassembled WGS sequence"/>
</dbReference>
<evidence type="ECO:0000313" key="8">
    <source>
        <dbReference type="Proteomes" id="UP000578077"/>
    </source>
</evidence>
<dbReference type="PANTHER" id="PTHR47359:SF3">
    <property type="entry name" value="NLP_P60 DOMAIN-CONTAINING PROTEIN-RELATED"/>
    <property type="match status" value="1"/>
</dbReference>
<protein>
    <recommendedName>
        <fullName evidence="6">NlpC/P60 domain-containing protein</fullName>
    </recommendedName>
</protein>
<dbReference type="AlphaFoldDB" id="A0A841EGR2"/>
<keyword evidence="2" id="KW-0645">Protease</keyword>
<evidence type="ECO:0000313" key="7">
    <source>
        <dbReference type="EMBL" id="MBB6000213.1"/>
    </source>
</evidence>
<dbReference type="InterPro" id="IPR038765">
    <property type="entry name" value="Papain-like_cys_pep_sf"/>
</dbReference>